<accession>A0AAP0J9M3</accession>
<sequence length="63" mass="7159">MDSLFFISLNFISNRLHHFSNHRSASASSAPDQTAPRRFLSLLTMIELSTCCCFVTNRCFVTD</sequence>
<dbReference type="AlphaFoldDB" id="A0AAP0J9M3"/>
<organism evidence="1 2">
    <name type="scientific">Stephania yunnanensis</name>
    <dbReference type="NCBI Taxonomy" id="152371"/>
    <lineage>
        <taxon>Eukaryota</taxon>
        <taxon>Viridiplantae</taxon>
        <taxon>Streptophyta</taxon>
        <taxon>Embryophyta</taxon>
        <taxon>Tracheophyta</taxon>
        <taxon>Spermatophyta</taxon>
        <taxon>Magnoliopsida</taxon>
        <taxon>Ranunculales</taxon>
        <taxon>Menispermaceae</taxon>
        <taxon>Menispermoideae</taxon>
        <taxon>Cissampelideae</taxon>
        <taxon>Stephania</taxon>
    </lineage>
</organism>
<dbReference type="Proteomes" id="UP001420932">
    <property type="component" value="Unassembled WGS sequence"/>
</dbReference>
<gene>
    <name evidence="1" type="ORF">Syun_017665</name>
</gene>
<protein>
    <submittedName>
        <fullName evidence="1">Uncharacterized protein</fullName>
    </submittedName>
</protein>
<evidence type="ECO:0000313" key="2">
    <source>
        <dbReference type="Proteomes" id="UP001420932"/>
    </source>
</evidence>
<dbReference type="EMBL" id="JBBNAF010000007">
    <property type="protein sequence ID" value="KAK9128868.1"/>
    <property type="molecule type" value="Genomic_DNA"/>
</dbReference>
<keyword evidence="2" id="KW-1185">Reference proteome</keyword>
<name>A0AAP0J9M3_9MAGN</name>
<proteinExistence type="predicted"/>
<comment type="caution">
    <text evidence="1">The sequence shown here is derived from an EMBL/GenBank/DDBJ whole genome shotgun (WGS) entry which is preliminary data.</text>
</comment>
<evidence type="ECO:0000313" key="1">
    <source>
        <dbReference type="EMBL" id="KAK9128868.1"/>
    </source>
</evidence>
<reference evidence="1 2" key="1">
    <citation type="submission" date="2024-01" db="EMBL/GenBank/DDBJ databases">
        <title>Genome assemblies of Stephania.</title>
        <authorList>
            <person name="Yang L."/>
        </authorList>
    </citation>
    <scope>NUCLEOTIDE SEQUENCE [LARGE SCALE GENOMIC DNA]</scope>
    <source>
        <strain evidence="1">YNDBR</strain>
        <tissue evidence="1">Leaf</tissue>
    </source>
</reference>